<dbReference type="Pfam" id="PF03116">
    <property type="entry name" value="NQR2_RnfD_RnfE"/>
    <property type="match status" value="1"/>
</dbReference>
<keyword evidence="8 10" id="KW-1133">Transmembrane helix</keyword>
<keyword evidence="3 10" id="KW-0285">Flavoprotein</keyword>
<accession>A0A7X5YCW5</accession>
<sequence length="324" mass="34353">MSNFTISPSPHVHGGDSIEKNMYGVLIALVPTFIFSIVFFGLGAILVTLTSVVACLVFEYVIQKYLMKQRPTIWDGSAIITGVLLAFNLPSSLPLWIVVIGALVAIGIGKMSFGGLGNNIFNPALVGRVFLLISFPVQMTTWPVPNGFATADAVTGATPLALVKEAVKNGQAVGDALSSAGFSTGNLILGNMGGSLGEVAAIGLLLGFAYMLIRKIISWHIPVAIFATVIVFSGILNLADPAQFAGPVFHLFTGGLMLGAIFMATDYVTSPMTHKGMLIYGVGIGLLTVIIRVFGAYPEGMSFAILIMNGFTPLINRYCKPRRF</sequence>
<keyword evidence="2 10" id="KW-0597">Phosphoprotein</keyword>
<keyword evidence="5 10" id="KW-0812">Transmembrane</keyword>
<feature type="transmembrane region" description="Helical" evidence="10">
    <location>
        <begin position="277"/>
        <end position="295"/>
    </location>
</feature>
<dbReference type="GO" id="GO:0055085">
    <property type="term" value="P:transmembrane transport"/>
    <property type="evidence" value="ECO:0007669"/>
    <property type="project" value="InterPro"/>
</dbReference>
<keyword evidence="6 10" id="KW-1278">Translocase</keyword>
<keyword evidence="1 10" id="KW-0813">Transport</keyword>
<organism evidence="11 13">
    <name type="scientific">Butyricimonas paravirosa</name>
    <dbReference type="NCBI Taxonomy" id="1472417"/>
    <lineage>
        <taxon>Bacteria</taxon>
        <taxon>Pseudomonadati</taxon>
        <taxon>Bacteroidota</taxon>
        <taxon>Bacteroidia</taxon>
        <taxon>Bacteroidales</taxon>
        <taxon>Odoribacteraceae</taxon>
        <taxon>Butyricimonas</taxon>
    </lineage>
</organism>
<evidence type="ECO:0000256" key="1">
    <source>
        <dbReference type="ARBA" id="ARBA00022448"/>
    </source>
</evidence>
<feature type="transmembrane region" description="Helical" evidence="10">
    <location>
        <begin position="219"/>
        <end position="238"/>
    </location>
</feature>
<dbReference type="PANTHER" id="PTHR30578">
    <property type="entry name" value="ELECTRON TRANSPORT COMPLEX PROTEIN RNFD"/>
    <property type="match status" value="1"/>
</dbReference>
<feature type="transmembrane region" description="Helical" evidence="10">
    <location>
        <begin position="244"/>
        <end position="265"/>
    </location>
</feature>
<feature type="transmembrane region" description="Helical" evidence="10">
    <location>
        <begin position="73"/>
        <end position="89"/>
    </location>
</feature>
<evidence type="ECO:0000256" key="7">
    <source>
        <dbReference type="ARBA" id="ARBA00022982"/>
    </source>
</evidence>
<evidence type="ECO:0000256" key="9">
    <source>
        <dbReference type="ARBA" id="ARBA00023136"/>
    </source>
</evidence>
<dbReference type="EMBL" id="JAATLI010000008">
    <property type="protein sequence ID" value="NJC18805.1"/>
    <property type="molecule type" value="Genomic_DNA"/>
</dbReference>
<evidence type="ECO:0000313" key="13">
    <source>
        <dbReference type="Proteomes" id="UP000576368"/>
    </source>
</evidence>
<feature type="transmembrane region" description="Helical" evidence="10">
    <location>
        <begin position="33"/>
        <end position="61"/>
    </location>
</feature>
<comment type="subunit">
    <text evidence="10">The complex is composed of six subunits: RnfA, RnfB, RnfC, RnfD, RnfE and RnfG.</text>
</comment>
<keyword evidence="14" id="KW-1185">Reference proteome</keyword>
<dbReference type="NCBIfam" id="TIGR01946">
    <property type="entry name" value="rnfD"/>
    <property type="match status" value="1"/>
</dbReference>
<reference evidence="12 14" key="1">
    <citation type="submission" date="2019-09" db="EMBL/GenBank/DDBJ databases">
        <title>Butyricimonas paravirosa DSM 105722 (=214-4 = JCM 18677 = CCUG 65563).</title>
        <authorList>
            <person name="Le Roy T."/>
            <person name="Cani P.D."/>
        </authorList>
    </citation>
    <scope>NUCLEOTIDE SEQUENCE [LARGE SCALE GENOMIC DNA]</scope>
    <source>
        <strain evidence="12 14">DSM 105722</strain>
    </source>
</reference>
<dbReference type="GeneID" id="86890860"/>
<evidence type="ECO:0000313" key="14">
    <source>
        <dbReference type="Proteomes" id="UP001302374"/>
    </source>
</evidence>
<dbReference type="InterPro" id="IPR004338">
    <property type="entry name" value="NqrB/RnfD"/>
</dbReference>
<keyword evidence="9 10" id="KW-0472">Membrane</keyword>
<comment type="cofactor">
    <cofactor evidence="10">
        <name>FMN</name>
        <dbReference type="ChEBI" id="CHEBI:58210"/>
    </cofactor>
</comment>
<evidence type="ECO:0000313" key="11">
    <source>
        <dbReference type="EMBL" id="NJC18805.1"/>
    </source>
</evidence>
<dbReference type="GO" id="GO:0022900">
    <property type="term" value="P:electron transport chain"/>
    <property type="evidence" value="ECO:0007669"/>
    <property type="project" value="UniProtKB-UniRule"/>
</dbReference>
<feature type="transmembrane region" description="Helical" evidence="10">
    <location>
        <begin position="95"/>
        <end position="113"/>
    </location>
</feature>
<comment type="similarity">
    <text evidence="10">Belongs to the NqrB/RnfD family.</text>
</comment>
<dbReference type="Proteomes" id="UP000576368">
    <property type="component" value="Unassembled WGS sequence"/>
</dbReference>
<evidence type="ECO:0000256" key="5">
    <source>
        <dbReference type="ARBA" id="ARBA00022692"/>
    </source>
</evidence>
<dbReference type="EC" id="7.-.-.-" evidence="10"/>
<comment type="function">
    <text evidence="10">Part of a membrane-bound complex that couples electron transfer with translocation of ions across the membrane.</text>
</comment>
<dbReference type="GO" id="GO:0005886">
    <property type="term" value="C:plasma membrane"/>
    <property type="evidence" value="ECO:0007669"/>
    <property type="project" value="UniProtKB-SubCell"/>
</dbReference>
<comment type="subcellular location">
    <subcellularLocation>
        <location evidence="10">Cell membrane</location>
        <topology evidence="10">Multi-pass membrane protein</topology>
    </subcellularLocation>
</comment>
<dbReference type="HAMAP" id="MF_00462">
    <property type="entry name" value="RsxD_RnfD"/>
    <property type="match status" value="1"/>
</dbReference>
<feature type="transmembrane region" description="Helical" evidence="10">
    <location>
        <begin position="120"/>
        <end position="139"/>
    </location>
</feature>
<name>A0A7X5YCW5_9BACT</name>
<evidence type="ECO:0000256" key="2">
    <source>
        <dbReference type="ARBA" id="ARBA00022553"/>
    </source>
</evidence>
<dbReference type="RefSeq" id="WP_118304816.1">
    <property type="nucleotide sequence ID" value="NZ_BMPA01000008.1"/>
</dbReference>
<evidence type="ECO:0000256" key="6">
    <source>
        <dbReference type="ARBA" id="ARBA00022967"/>
    </source>
</evidence>
<keyword evidence="7 10" id="KW-0249">Electron transport</keyword>
<reference evidence="11 13" key="2">
    <citation type="submission" date="2020-03" db="EMBL/GenBank/DDBJ databases">
        <title>Genomic Encyclopedia of Type Strains, Phase IV (KMG-IV): sequencing the most valuable type-strain genomes for metagenomic binning, comparative biology and taxonomic classification.</title>
        <authorList>
            <person name="Goeker M."/>
        </authorList>
    </citation>
    <scope>NUCLEOTIDE SEQUENCE [LARGE SCALE GENOMIC DNA]</scope>
    <source>
        <strain evidence="11 13">DSM 105722</strain>
    </source>
</reference>
<dbReference type="Proteomes" id="UP001302374">
    <property type="component" value="Chromosome"/>
</dbReference>
<dbReference type="PANTHER" id="PTHR30578:SF0">
    <property type="entry name" value="ION-TRANSLOCATING OXIDOREDUCTASE COMPLEX SUBUNIT D"/>
    <property type="match status" value="1"/>
</dbReference>
<evidence type="ECO:0000313" key="12">
    <source>
        <dbReference type="EMBL" id="WOF11873.1"/>
    </source>
</evidence>
<dbReference type="EMBL" id="CP043839">
    <property type="protein sequence ID" value="WOF11873.1"/>
    <property type="molecule type" value="Genomic_DNA"/>
</dbReference>
<dbReference type="AlphaFoldDB" id="A0A7X5YCW5"/>
<evidence type="ECO:0000256" key="3">
    <source>
        <dbReference type="ARBA" id="ARBA00022630"/>
    </source>
</evidence>
<dbReference type="InterPro" id="IPR011303">
    <property type="entry name" value="RnfD_bac"/>
</dbReference>
<evidence type="ECO:0000256" key="10">
    <source>
        <dbReference type="HAMAP-Rule" id="MF_00462"/>
    </source>
</evidence>
<evidence type="ECO:0000256" key="8">
    <source>
        <dbReference type="ARBA" id="ARBA00022989"/>
    </source>
</evidence>
<gene>
    <name evidence="10" type="primary">rnfD</name>
    <name evidence="12" type="ORF">F1644_06160</name>
    <name evidence="11" type="ORF">GGR15_002433</name>
</gene>
<protein>
    <recommendedName>
        <fullName evidence="10">Ion-translocating oxidoreductase complex subunit D</fullName>
        <ecNumber evidence="10">7.-.-.-</ecNumber>
    </recommendedName>
    <alternativeName>
        <fullName evidence="10">Rnf electron transport complex subunit D</fullName>
    </alternativeName>
</protein>
<keyword evidence="10" id="KW-1003">Cell membrane</keyword>
<feature type="modified residue" description="FMN phosphoryl threonine" evidence="10">
    <location>
        <position position="158"/>
    </location>
</feature>
<proteinExistence type="inferred from homology"/>
<feature type="transmembrane region" description="Helical" evidence="10">
    <location>
        <begin position="187"/>
        <end position="212"/>
    </location>
</feature>
<feature type="transmembrane region" description="Helical" evidence="10">
    <location>
        <begin position="301"/>
        <end position="319"/>
    </location>
</feature>
<evidence type="ECO:0000256" key="4">
    <source>
        <dbReference type="ARBA" id="ARBA00022643"/>
    </source>
</evidence>
<keyword evidence="4 10" id="KW-0288">FMN</keyword>